<dbReference type="Proteomes" id="UP000236514">
    <property type="component" value="Unassembled WGS sequence"/>
</dbReference>
<dbReference type="EMBL" id="POTQ01000036">
    <property type="protein sequence ID" value="PNV57014.1"/>
    <property type="molecule type" value="Genomic_DNA"/>
</dbReference>
<evidence type="ECO:0000256" key="1">
    <source>
        <dbReference type="SAM" id="MobiDB-lite"/>
    </source>
</evidence>
<dbReference type="Proteomes" id="UP000466799">
    <property type="component" value="Unassembled WGS sequence"/>
</dbReference>
<evidence type="ECO:0000313" key="2">
    <source>
        <dbReference type="EMBL" id="MPQ36067.1"/>
    </source>
</evidence>
<reference evidence="2 5" key="2">
    <citation type="submission" date="2019-10" db="EMBL/GenBank/DDBJ databases">
        <title>Genome Sequencing and assembly of Lactobacillus fermentum I2, a lactic acid bacteria.</title>
        <authorList>
            <person name="Lopes L.S."/>
            <person name="Persinoti G.F."/>
            <person name="Riano-Pachon D.M."/>
            <person name="Labate C.A."/>
        </authorList>
    </citation>
    <scope>NUCLEOTIDE SEQUENCE [LARGE SCALE GENOMIC DNA]</scope>
    <source>
        <strain evidence="2 5">I2</strain>
    </source>
</reference>
<evidence type="ECO:0000313" key="4">
    <source>
        <dbReference type="Proteomes" id="UP000236514"/>
    </source>
</evidence>
<protein>
    <submittedName>
        <fullName evidence="3">Uncharacterized protein</fullName>
    </submittedName>
</protein>
<sequence length="126" mass="14155">MAVKITLQFDDYHTSFVVLGTLEEAQAAGHERLLELLSRSKDVTSLEAGRRFEAVLRDRRGNHLVYRGLTSFLGQDLVTKMTFVKQDPSPQQVKAVVVKPRKQKSRAEPHLSHGTEQLDLLSITGD</sequence>
<evidence type="ECO:0000313" key="5">
    <source>
        <dbReference type="Proteomes" id="UP000466799"/>
    </source>
</evidence>
<accession>A0A2K2TGA0</accession>
<proteinExistence type="predicted"/>
<comment type="caution">
    <text evidence="3">The sequence shown here is derived from an EMBL/GenBank/DDBJ whole genome shotgun (WGS) entry which is preliminary data.</text>
</comment>
<name>A0A2K2TGA0_LIMFE</name>
<reference evidence="3 4" key="1">
    <citation type="submission" date="2018-01" db="EMBL/GenBank/DDBJ databases">
        <title>Draft genome sequence of the feruloyl esterase-producing strain Lactobacillus fermentum CRL 1446, isolated from artisanal goat milk cheese.</title>
        <authorList>
            <person name="Abeijon Mukdsi M.C."/>
            <person name="Saavedra L."/>
            <person name="Gauffin Cano M.P."/>
            <person name="Hebert E.M."/>
            <person name="Medina R.B."/>
        </authorList>
    </citation>
    <scope>NUCLEOTIDE SEQUENCE [LARGE SCALE GENOMIC DNA]</scope>
    <source>
        <strain evidence="3 4">CRL 1446</strain>
    </source>
</reference>
<dbReference type="EMBL" id="WHJL01000135">
    <property type="protein sequence ID" value="MPQ36067.1"/>
    <property type="molecule type" value="Genomic_DNA"/>
</dbReference>
<gene>
    <name evidence="3" type="ORF">C1Y38_10605</name>
    <name evidence="2" type="ORF">GC247_09490</name>
</gene>
<dbReference type="RefSeq" id="WP_103205682.1">
    <property type="nucleotide sequence ID" value="NZ_JAMDNV010000025.1"/>
</dbReference>
<evidence type="ECO:0000313" key="3">
    <source>
        <dbReference type="EMBL" id="PNV57014.1"/>
    </source>
</evidence>
<dbReference type="AlphaFoldDB" id="A0A2K2TGA0"/>
<organism evidence="3 4">
    <name type="scientific">Limosilactobacillus fermentum</name>
    <name type="common">Lactobacillus fermentum</name>
    <dbReference type="NCBI Taxonomy" id="1613"/>
    <lineage>
        <taxon>Bacteria</taxon>
        <taxon>Bacillati</taxon>
        <taxon>Bacillota</taxon>
        <taxon>Bacilli</taxon>
        <taxon>Lactobacillales</taxon>
        <taxon>Lactobacillaceae</taxon>
        <taxon>Limosilactobacillus</taxon>
    </lineage>
</organism>
<feature type="region of interest" description="Disordered" evidence="1">
    <location>
        <begin position="94"/>
        <end position="126"/>
    </location>
</feature>